<keyword evidence="4 6" id="KW-0133">Cell shape</keyword>
<name>A0ABS8JH01_9GAMM</name>
<comment type="subcellular location">
    <subcellularLocation>
        <location evidence="6">Cytoplasm</location>
    </subcellularLocation>
    <text evidence="6">Membrane-associated.</text>
</comment>
<keyword evidence="1 6" id="KW-0963">Cytoplasm</keyword>
<dbReference type="SUPFAM" id="SSF53067">
    <property type="entry name" value="Actin-like ATPase domain"/>
    <property type="match status" value="2"/>
</dbReference>
<evidence type="ECO:0000256" key="1">
    <source>
        <dbReference type="ARBA" id="ARBA00022490"/>
    </source>
</evidence>
<dbReference type="EMBL" id="JAJGAK010000001">
    <property type="protein sequence ID" value="MCC8362883.1"/>
    <property type="molecule type" value="Genomic_DNA"/>
</dbReference>
<sequence>MFKFLGRYFSSDLSIDLGTANTLIYVRGQGIVLNEPSVVAVRQDRLTGGTKSVAAVGTEAKQMLGRTPGHISTIRPMKDGVIADFTYTEEMLKHFIRKVHKSRLLRPSPRVLVCVPCGSTQVERRAIKESAEEAGAREVHLVEEPMAAAIGAGMPVTEACGSMVVDIGGGTTEVAVIALNGIVYSQSARIGGDRFDESIIAYVRRTQGMLIGDATAERIKLELGCAYPQKDVRTMEISGRHLAEGVPKMITISSNEVLEALREPLAGIVAAVKQALEQTPPELCADVAERGIVLTGGGALLRDLDRLLTEETGLHVQVADDPLTCVARGGGRALEMLDMHGNEFFAPE</sequence>
<keyword evidence="2 6" id="KW-0547">Nucleotide-binding</keyword>
<gene>
    <name evidence="6" type="primary">mreB</name>
    <name evidence="7" type="ORF">LK996_07315</name>
</gene>
<dbReference type="PANTHER" id="PTHR42749">
    <property type="entry name" value="CELL SHAPE-DETERMINING PROTEIN MREB"/>
    <property type="match status" value="1"/>
</dbReference>
<evidence type="ECO:0000256" key="3">
    <source>
        <dbReference type="ARBA" id="ARBA00022840"/>
    </source>
</evidence>
<dbReference type="RefSeq" id="WP_230526456.1">
    <property type="nucleotide sequence ID" value="NZ_JAJGAK010000001.1"/>
</dbReference>
<keyword evidence="3 6" id="KW-0067">ATP-binding</keyword>
<dbReference type="InterPro" id="IPR004000">
    <property type="entry name" value="Actin"/>
</dbReference>
<keyword evidence="8" id="KW-1185">Reference proteome</keyword>
<comment type="caution">
    <text evidence="7">The sequence shown here is derived from an EMBL/GenBank/DDBJ whole genome shotgun (WGS) entry which is preliminary data.</text>
</comment>
<accession>A0ABS8JH01</accession>
<dbReference type="InterPro" id="IPR043129">
    <property type="entry name" value="ATPase_NBD"/>
</dbReference>
<evidence type="ECO:0000256" key="5">
    <source>
        <dbReference type="ARBA" id="ARBA00023458"/>
    </source>
</evidence>
<comment type="similarity">
    <text evidence="5 6">Belongs to the FtsA/MreB family.</text>
</comment>
<dbReference type="Proteomes" id="UP001165293">
    <property type="component" value="Unassembled WGS sequence"/>
</dbReference>
<comment type="function">
    <text evidence="6">Forms membrane-associated dynamic filaments that are essential for cell shape determination. Acts by regulating cell wall synthesis and cell elongation, and thus cell shape. A feedback loop between cell geometry and MreB localization may maintain elongated cell shape by targeting cell wall growth to regions of negative cell wall curvature.</text>
</comment>
<evidence type="ECO:0000313" key="8">
    <source>
        <dbReference type="Proteomes" id="UP001165293"/>
    </source>
</evidence>
<protein>
    <recommendedName>
        <fullName evidence="6">Cell shape-determining protein MreB</fullName>
    </recommendedName>
</protein>
<feature type="binding site" evidence="6">
    <location>
        <begin position="217"/>
        <end position="220"/>
    </location>
    <ligand>
        <name>ATP</name>
        <dbReference type="ChEBI" id="CHEBI:30616"/>
    </ligand>
</feature>
<reference evidence="7" key="1">
    <citation type="submission" date="2021-10" db="EMBL/GenBank/DDBJ databases">
        <authorList>
            <person name="Lyu M."/>
            <person name="Wang X."/>
            <person name="Meng X."/>
            <person name="Xu K."/>
        </authorList>
    </citation>
    <scope>NUCLEOTIDE SEQUENCE</scope>
    <source>
        <strain evidence="7">A6</strain>
    </source>
</reference>
<dbReference type="NCBIfam" id="NF010539">
    <property type="entry name" value="PRK13927.1"/>
    <property type="match status" value="1"/>
</dbReference>
<dbReference type="InterPro" id="IPR004753">
    <property type="entry name" value="MreB"/>
</dbReference>
<dbReference type="Gene3D" id="3.30.420.40">
    <property type="match status" value="3"/>
</dbReference>
<dbReference type="CDD" id="cd10225">
    <property type="entry name" value="ASKHA_NBD_MreB-like"/>
    <property type="match status" value="1"/>
</dbReference>
<comment type="subunit">
    <text evidence="6">Forms polymers.</text>
</comment>
<dbReference type="PRINTS" id="PR01652">
    <property type="entry name" value="SHAPEPROTEIN"/>
</dbReference>
<dbReference type="SMART" id="SM00268">
    <property type="entry name" value="ACTIN"/>
    <property type="match status" value="1"/>
</dbReference>
<evidence type="ECO:0000256" key="6">
    <source>
        <dbReference type="HAMAP-Rule" id="MF_02207"/>
    </source>
</evidence>
<feature type="binding site" evidence="6">
    <location>
        <begin position="19"/>
        <end position="21"/>
    </location>
    <ligand>
        <name>ATP</name>
        <dbReference type="ChEBI" id="CHEBI:30616"/>
    </ligand>
</feature>
<dbReference type="HAMAP" id="MF_02207">
    <property type="entry name" value="MreB"/>
    <property type="match status" value="1"/>
</dbReference>
<evidence type="ECO:0000256" key="2">
    <source>
        <dbReference type="ARBA" id="ARBA00022741"/>
    </source>
</evidence>
<dbReference type="PANTHER" id="PTHR42749:SF1">
    <property type="entry name" value="CELL SHAPE-DETERMINING PROTEIN MREB"/>
    <property type="match status" value="1"/>
</dbReference>
<evidence type="ECO:0000256" key="4">
    <source>
        <dbReference type="ARBA" id="ARBA00022960"/>
    </source>
</evidence>
<dbReference type="NCBIfam" id="TIGR00904">
    <property type="entry name" value="mreB"/>
    <property type="match status" value="1"/>
</dbReference>
<proteinExistence type="inferred from homology"/>
<feature type="binding site" evidence="6">
    <location>
        <begin position="297"/>
        <end position="300"/>
    </location>
    <ligand>
        <name>ATP</name>
        <dbReference type="ChEBI" id="CHEBI:30616"/>
    </ligand>
</feature>
<evidence type="ECO:0000313" key="7">
    <source>
        <dbReference type="EMBL" id="MCC8362883.1"/>
    </source>
</evidence>
<dbReference type="Pfam" id="PF06723">
    <property type="entry name" value="MreB_Mbl"/>
    <property type="match status" value="1"/>
</dbReference>
<organism evidence="7 8">
    <name type="scientific">Noviluteimonas lactosilytica</name>
    <dbReference type="NCBI Taxonomy" id="2888523"/>
    <lineage>
        <taxon>Bacteria</taxon>
        <taxon>Pseudomonadati</taxon>
        <taxon>Pseudomonadota</taxon>
        <taxon>Gammaproteobacteria</taxon>
        <taxon>Lysobacterales</taxon>
        <taxon>Lysobacteraceae</taxon>
        <taxon>Noviluteimonas</taxon>
    </lineage>
</organism>
<feature type="binding site" evidence="6">
    <location>
        <begin position="169"/>
        <end position="171"/>
    </location>
    <ligand>
        <name>ATP</name>
        <dbReference type="ChEBI" id="CHEBI:30616"/>
    </ligand>
</feature>
<dbReference type="InterPro" id="IPR056546">
    <property type="entry name" value="MreB_MamK-like"/>
</dbReference>